<evidence type="ECO:0000313" key="9">
    <source>
        <dbReference type="EMBL" id="MBO1329193.1"/>
    </source>
</evidence>
<reference evidence="9 10" key="1">
    <citation type="submission" date="2021-03" db="EMBL/GenBank/DDBJ databases">
        <title>The complete genome sequence of Acetobacter suratthaniensis TBRC 1719.</title>
        <authorList>
            <person name="Charoenyingcharoen P."/>
            <person name="Yukphan P."/>
        </authorList>
    </citation>
    <scope>NUCLEOTIDE SEQUENCE [LARGE SCALE GENOMIC DNA]</scope>
    <source>
        <strain evidence="9 10">TBRC 1719</strain>
    </source>
</reference>
<dbReference type="NCBIfam" id="TIGR01198">
    <property type="entry name" value="pgl"/>
    <property type="match status" value="1"/>
</dbReference>
<dbReference type="InterPro" id="IPR039104">
    <property type="entry name" value="6PGL"/>
</dbReference>
<evidence type="ECO:0000256" key="6">
    <source>
        <dbReference type="ARBA" id="ARBA00020337"/>
    </source>
</evidence>
<comment type="function">
    <text evidence="2 7">Hydrolysis of 6-phosphogluconolactone to 6-phosphogluconate.</text>
</comment>
<dbReference type="Gene3D" id="3.40.50.1360">
    <property type="match status" value="1"/>
</dbReference>
<comment type="caution">
    <text evidence="9">The sequence shown here is derived from an EMBL/GenBank/DDBJ whole genome shotgun (WGS) entry which is preliminary data.</text>
</comment>
<dbReference type="PANTHER" id="PTHR11054">
    <property type="entry name" value="6-PHOSPHOGLUCONOLACTONASE"/>
    <property type="match status" value="1"/>
</dbReference>
<dbReference type="Proteomes" id="UP000664399">
    <property type="component" value="Unassembled WGS sequence"/>
</dbReference>
<evidence type="ECO:0000313" key="10">
    <source>
        <dbReference type="Proteomes" id="UP000664399"/>
    </source>
</evidence>
<proteinExistence type="inferred from homology"/>
<evidence type="ECO:0000259" key="8">
    <source>
        <dbReference type="Pfam" id="PF01182"/>
    </source>
</evidence>
<comment type="pathway">
    <text evidence="3 7">Carbohydrate degradation; pentose phosphate pathway; D-ribulose 5-phosphate from D-glucose 6-phosphate (oxidative stage): step 2/3.</text>
</comment>
<evidence type="ECO:0000256" key="7">
    <source>
        <dbReference type="RuleBase" id="RU365095"/>
    </source>
</evidence>
<keyword evidence="10" id="KW-1185">Reference proteome</keyword>
<keyword evidence="7 9" id="KW-0378">Hydrolase</keyword>
<dbReference type="Pfam" id="PF01182">
    <property type="entry name" value="Glucosamine_iso"/>
    <property type="match status" value="1"/>
</dbReference>
<feature type="domain" description="Glucosamine/galactosamine-6-phosphate isomerase" evidence="8">
    <location>
        <begin position="16"/>
        <end position="247"/>
    </location>
</feature>
<name>A0ABS3LPA6_9PROT</name>
<dbReference type="EC" id="3.1.1.31" evidence="5 7"/>
<dbReference type="InterPro" id="IPR037171">
    <property type="entry name" value="NagB/RpiA_transferase-like"/>
</dbReference>
<evidence type="ECO:0000256" key="4">
    <source>
        <dbReference type="ARBA" id="ARBA00010662"/>
    </source>
</evidence>
<dbReference type="SUPFAM" id="SSF100950">
    <property type="entry name" value="NagB/RpiA/CoA transferase-like"/>
    <property type="match status" value="1"/>
</dbReference>
<dbReference type="CDD" id="cd01400">
    <property type="entry name" value="6PGL"/>
    <property type="match status" value="1"/>
</dbReference>
<sequence>MSAPPNAATGALQVFPDKDTLVQALAEHLLALADSTLAEGGAERFFRIALSGGGTPQALYTLMASPDYASRFPWARTQFFMVDDRFVPHSHADSNGGMLQRLLFDKVPVPPANIFLMPDSGAPADAARTYETTLRHATGLTELATTDKATTPPLLDVCLMGIGTDGHTASLFPGLSVLDNTTDWVAHCTPATAPHTRLTLTYPAIAASRHVIFLVAGASKQAVLGRILAQDTSLPSTHVTALRDLTWYLDQAVAPPPA</sequence>
<organism evidence="9 10">
    <name type="scientific">Acetobacter suratthaniensis</name>
    <dbReference type="NCBI Taxonomy" id="1502841"/>
    <lineage>
        <taxon>Bacteria</taxon>
        <taxon>Pseudomonadati</taxon>
        <taxon>Pseudomonadota</taxon>
        <taxon>Alphaproteobacteria</taxon>
        <taxon>Acetobacterales</taxon>
        <taxon>Acetobacteraceae</taxon>
        <taxon>Acetobacter</taxon>
    </lineage>
</organism>
<protein>
    <recommendedName>
        <fullName evidence="6 7">6-phosphogluconolactonase</fullName>
        <shortName evidence="7">6PGL</shortName>
        <ecNumber evidence="5 7">3.1.1.31</ecNumber>
    </recommendedName>
</protein>
<evidence type="ECO:0000256" key="2">
    <source>
        <dbReference type="ARBA" id="ARBA00002681"/>
    </source>
</evidence>
<dbReference type="GO" id="GO:0017057">
    <property type="term" value="F:6-phosphogluconolactonase activity"/>
    <property type="evidence" value="ECO:0007669"/>
    <property type="project" value="UniProtKB-EC"/>
</dbReference>
<accession>A0ABS3LPA6</accession>
<dbReference type="RefSeq" id="WP_207855054.1">
    <property type="nucleotide sequence ID" value="NZ_JAFVMG010000015.1"/>
</dbReference>
<dbReference type="InterPro" id="IPR006148">
    <property type="entry name" value="Glc/Gal-6P_isomerase"/>
</dbReference>
<gene>
    <name evidence="7 9" type="primary">pgl</name>
    <name evidence="9" type="ORF">J2D75_11995</name>
</gene>
<evidence type="ECO:0000256" key="5">
    <source>
        <dbReference type="ARBA" id="ARBA00013198"/>
    </source>
</evidence>
<evidence type="ECO:0000256" key="1">
    <source>
        <dbReference type="ARBA" id="ARBA00000832"/>
    </source>
</evidence>
<dbReference type="InterPro" id="IPR005900">
    <property type="entry name" value="6-phosphogluconolactonase_DevB"/>
</dbReference>
<evidence type="ECO:0000256" key="3">
    <source>
        <dbReference type="ARBA" id="ARBA00004961"/>
    </source>
</evidence>
<dbReference type="PANTHER" id="PTHR11054:SF0">
    <property type="entry name" value="6-PHOSPHOGLUCONOLACTONASE"/>
    <property type="match status" value="1"/>
</dbReference>
<dbReference type="EMBL" id="JAFVMG010000015">
    <property type="protein sequence ID" value="MBO1329193.1"/>
    <property type="molecule type" value="Genomic_DNA"/>
</dbReference>
<comment type="catalytic activity">
    <reaction evidence="1 7">
        <text>6-phospho-D-glucono-1,5-lactone + H2O = 6-phospho-D-gluconate + H(+)</text>
        <dbReference type="Rhea" id="RHEA:12556"/>
        <dbReference type="ChEBI" id="CHEBI:15377"/>
        <dbReference type="ChEBI" id="CHEBI:15378"/>
        <dbReference type="ChEBI" id="CHEBI:57955"/>
        <dbReference type="ChEBI" id="CHEBI:58759"/>
        <dbReference type="EC" id="3.1.1.31"/>
    </reaction>
</comment>
<comment type="similarity">
    <text evidence="4 7">Belongs to the glucosamine/galactosamine-6-phosphate isomerase family. 6-phosphogluconolactonase subfamily.</text>
</comment>